<dbReference type="Proteomes" id="UP001551482">
    <property type="component" value="Unassembled WGS sequence"/>
</dbReference>
<protein>
    <submittedName>
        <fullName evidence="2">SDR family oxidoreductase</fullName>
    </submittedName>
</protein>
<keyword evidence="3" id="KW-1185">Reference proteome</keyword>
<dbReference type="InterPro" id="IPR036291">
    <property type="entry name" value="NAD(P)-bd_dom_sf"/>
</dbReference>
<gene>
    <name evidence="2" type="ORF">AB0C36_14135</name>
</gene>
<dbReference type="Pfam" id="PF01370">
    <property type="entry name" value="Epimerase"/>
    <property type="match status" value="1"/>
</dbReference>
<evidence type="ECO:0000313" key="2">
    <source>
        <dbReference type="EMBL" id="MEU8134641.1"/>
    </source>
</evidence>
<evidence type="ECO:0000259" key="1">
    <source>
        <dbReference type="Pfam" id="PF01370"/>
    </source>
</evidence>
<name>A0ABV3DFV4_9ACTN</name>
<dbReference type="PANTHER" id="PTHR48079:SF6">
    <property type="entry name" value="NAD(P)-BINDING DOMAIN-CONTAINING PROTEIN-RELATED"/>
    <property type="match status" value="1"/>
</dbReference>
<dbReference type="InterPro" id="IPR001509">
    <property type="entry name" value="Epimerase_deHydtase"/>
</dbReference>
<comment type="caution">
    <text evidence="2">The sequence shown here is derived from an EMBL/GenBank/DDBJ whole genome shotgun (WGS) entry which is preliminary data.</text>
</comment>
<dbReference type="SUPFAM" id="SSF51735">
    <property type="entry name" value="NAD(P)-binding Rossmann-fold domains"/>
    <property type="match status" value="1"/>
</dbReference>
<dbReference type="EMBL" id="JBEZFP010000029">
    <property type="protein sequence ID" value="MEU8134641.1"/>
    <property type="molecule type" value="Genomic_DNA"/>
</dbReference>
<dbReference type="CDD" id="cd05262">
    <property type="entry name" value="SDR_a7"/>
    <property type="match status" value="1"/>
</dbReference>
<proteinExistence type="predicted"/>
<sequence>MRVFVTGGSGWIGSALVPELIGAGHTVVGLARSAEAAARLTTAGADVHHGSLDDLDDLRKAAASADGVVHLAFKHDIAFSGDYPGAVAADHRAIEALGDGLADSDRPLVIASGIIGLGDGRVLTERDGTGDAPAAEETNARLANAHLTRALAARGVRSSVVRLAPTVHGAGDYGFVPALIGIARDKGVSGYVHDGANRWPAVHRLDAARLFRLAVESAPAGATLHGVADEGVPARTIAEVIGRRLGIPVVAVPRAEADEHFGWIAGFFASDIPTSNALTRELLGWEPTQIGFVEDLDRHYFDTPAA</sequence>
<dbReference type="InterPro" id="IPR051783">
    <property type="entry name" value="NAD(P)-dependent_oxidoreduct"/>
</dbReference>
<dbReference type="RefSeq" id="WP_358353463.1">
    <property type="nucleotide sequence ID" value="NZ_JBEZFP010000029.1"/>
</dbReference>
<reference evidence="2 3" key="1">
    <citation type="submission" date="2024-06" db="EMBL/GenBank/DDBJ databases">
        <title>The Natural Products Discovery Center: Release of the First 8490 Sequenced Strains for Exploring Actinobacteria Biosynthetic Diversity.</title>
        <authorList>
            <person name="Kalkreuter E."/>
            <person name="Kautsar S.A."/>
            <person name="Yang D."/>
            <person name="Bader C.D."/>
            <person name="Teijaro C.N."/>
            <person name="Fluegel L."/>
            <person name="Davis C.M."/>
            <person name="Simpson J.R."/>
            <person name="Lauterbach L."/>
            <person name="Steele A.D."/>
            <person name="Gui C."/>
            <person name="Meng S."/>
            <person name="Li G."/>
            <person name="Viehrig K."/>
            <person name="Ye F."/>
            <person name="Su P."/>
            <person name="Kiefer A.F."/>
            <person name="Nichols A."/>
            <person name="Cepeda A.J."/>
            <person name="Yan W."/>
            <person name="Fan B."/>
            <person name="Jiang Y."/>
            <person name="Adhikari A."/>
            <person name="Zheng C.-J."/>
            <person name="Schuster L."/>
            <person name="Cowan T.M."/>
            <person name="Smanski M.J."/>
            <person name="Chevrette M.G."/>
            <person name="De Carvalho L.P.S."/>
            <person name="Shen B."/>
        </authorList>
    </citation>
    <scope>NUCLEOTIDE SEQUENCE [LARGE SCALE GENOMIC DNA]</scope>
    <source>
        <strain evidence="2 3">NPDC048946</strain>
    </source>
</reference>
<dbReference type="Gene3D" id="3.40.50.720">
    <property type="entry name" value="NAD(P)-binding Rossmann-like Domain"/>
    <property type="match status" value="1"/>
</dbReference>
<feature type="domain" description="NAD-dependent epimerase/dehydratase" evidence="1">
    <location>
        <begin position="3"/>
        <end position="218"/>
    </location>
</feature>
<accession>A0ABV3DFV4</accession>
<dbReference type="PANTHER" id="PTHR48079">
    <property type="entry name" value="PROTEIN YEEZ"/>
    <property type="match status" value="1"/>
</dbReference>
<evidence type="ECO:0000313" key="3">
    <source>
        <dbReference type="Proteomes" id="UP001551482"/>
    </source>
</evidence>
<organism evidence="2 3">
    <name type="scientific">Streptodolium elevatio</name>
    <dbReference type="NCBI Taxonomy" id="3157996"/>
    <lineage>
        <taxon>Bacteria</taxon>
        <taxon>Bacillati</taxon>
        <taxon>Actinomycetota</taxon>
        <taxon>Actinomycetes</taxon>
        <taxon>Kitasatosporales</taxon>
        <taxon>Streptomycetaceae</taxon>
        <taxon>Streptodolium</taxon>
    </lineage>
</organism>